<gene>
    <name evidence="8" type="ORF">AWL63_13300</name>
</gene>
<dbReference type="FunFam" id="3.50.50.60:FF:000228">
    <property type="entry name" value="FAD-containing monooxygenase EthA"/>
    <property type="match status" value="1"/>
</dbReference>
<evidence type="ECO:0000313" key="9">
    <source>
        <dbReference type="Proteomes" id="UP000094256"/>
    </source>
</evidence>
<keyword evidence="6" id="KW-0560">Oxidoreductase</keyword>
<dbReference type="Gene3D" id="3.50.50.60">
    <property type="entry name" value="FAD/NAD(P)-binding domain"/>
    <property type="match status" value="3"/>
</dbReference>
<evidence type="ECO:0000256" key="4">
    <source>
        <dbReference type="ARBA" id="ARBA00022827"/>
    </source>
</evidence>
<keyword evidence="7 8" id="KW-0503">Monooxygenase</keyword>
<dbReference type="EMBL" id="CP014168">
    <property type="protein sequence ID" value="AOH86768.1"/>
    <property type="molecule type" value="Genomic_DNA"/>
</dbReference>
<dbReference type="Pfam" id="PF13450">
    <property type="entry name" value="NAD_binding_8"/>
    <property type="match status" value="1"/>
</dbReference>
<evidence type="ECO:0000256" key="2">
    <source>
        <dbReference type="ARBA" id="ARBA00010139"/>
    </source>
</evidence>
<proteinExistence type="inferred from homology"/>
<dbReference type="Proteomes" id="UP000094256">
    <property type="component" value="Chromosome"/>
</dbReference>
<comment type="cofactor">
    <cofactor evidence="1">
        <name>FAD</name>
        <dbReference type="ChEBI" id="CHEBI:57692"/>
    </cofactor>
</comment>
<reference evidence="8 9" key="1">
    <citation type="submission" date="2016-01" db="EMBL/GenBank/DDBJ databases">
        <title>Complete genome and mega plasmid sequence of Sphingomonas panacis DCY99 elicits systemic resistance in rice to Xanthomonas oryzae.</title>
        <authorList>
            <person name="Kim Y.J."/>
            <person name="Yang D.C."/>
            <person name="Sing P."/>
        </authorList>
    </citation>
    <scope>NUCLEOTIDE SEQUENCE [LARGE SCALE GENOMIC DNA]</scope>
    <source>
        <strain evidence="8 9">DCY99</strain>
    </source>
</reference>
<evidence type="ECO:0000256" key="7">
    <source>
        <dbReference type="ARBA" id="ARBA00023033"/>
    </source>
</evidence>
<dbReference type="PANTHER" id="PTHR43872:SF1">
    <property type="entry name" value="MONOOXYGENASE, PUTATIVE (AFU_ORTHOLOGUE AFUA_8G02570)-RELATED"/>
    <property type="match status" value="1"/>
</dbReference>
<dbReference type="KEGG" id="span:AWL63_13300"/>
<dbReference type="Pfam" id="PF00743">
    <property type="entry name" value="FMO-like"/>
    <property type="match status" value="1"/>
</dbReference>
<dbReference type="GO" id="GO:0004499">
    <property type="term" value="F:N,N-dimethylaniline monooxygenase activity"/>
    <property type="evidence" value="ECO:0007669"/>
    <property type="project" value="InterPro"/>
</dbReference>
<dbReference type="PANTHER" id="PTHR43872">
    <property type="entry name" value="MONOOXYGENASE, PUTATIVE (AFU_ORTHOLOGUE AFUA_8G02570)-RELATED"/>
    <property type="match status" value="1"/>
</dbReference>
<keyword evidence="5" id="KW-0521">NADP</keyword>
<organism evidence="8 9">
    <name type="scientific">Sphingomonas panacis</name>
    <dbReference type="NCBI Taxonomy" id="1560345"/>
    <lineage>
        <taxon>Bacteria</taxon>
        <taxon>Pseudomonadati</taxon>
        <taxon>Pseudomonadota</taxon>
        <taxon>Alphaproteobacteria</taxon>
        <taxon>Sphingomonadales</taxon>
        <taxon>Sphingomonadaceae</taxon>
        <taxon>Sphingomonas</taxon>
    </lineage>
</organism>
<name>A0A1B3ZH52_9SPHN</name>
<dbReference type="GO" id="GO:0050660">
    <property type="term" value="F:flavin adenine dinucleotide binding"/>
    <property type="evidence" value="ECO:0007669"/>
    <property type="project" value="InterPro"/>
</dbReference>
<comment type="similarity">
    <text evidence="2">Belongs to the FAD-binding monooxygenase family.</text>
</comment>
<dbReference type="InterPro" id="IPR051820">
    <property type="entry name" value="FAD-binding_MO"/>
</dbReference>
<dbReference type="GO" id="GO:0050661">
    <property type="term" value="F:NADP binding"/>
    <property type="evidence" value="ECO:0007669"/>
    <property type="project" value="InterPro"/>
</dbReference>
<dbReference type="STRING" id="1560345.AWL63_13300"/>
<dbReference type="OrthoDB" id="312624at2"/>
<dbReference type="InterPro" id="IPR036188">
    <property type="entry name" value="FAD/NAD-bd_sf"/>
</dbReference>
<evidence type="ECO:0000256" key="5">
    <source>
        <dbReference type="ARBA" id="ARBA00022857"/>
    </source>
</evidence>
<keyword evidence="9" id="KW-1185">Reference proteome</keyword>
<dbReference type="SUPFAM" id="SSF51905">
    <property type="entry name" value="FAD/NAD(P)-binding domain"/>
    <property type="match status" value="2"/>
</dbReference>
<dbReference type="AlphaFoldDB" id="A0A1B3ZH52"/>
<keyword evidence="4" id="KW-0274">FAD</keyword>
<protein>
    <submittedName>
        <fullName evidence="8">FAD-containing monooxygenase EthA</fullName>
    </submittedName>
</protein>
<evidence type="ECO:0000313" key="8">
    <source>
        <dbReference type="EMBL" id="AOH86768.1"/>
    </source>
</evidence>
<evidence type="ECO:0000256" key="6">
    <source>
        <dbReference type="ARBA" id="ARBA00023002"/>
    </source>
</evidence>
<dbReference type="InterPro" id="IPR020946">
    <property type="entry name" value="Flavin_mOase-like"/>
</dbReference>
<sequence>MMGAGLSGIGAGYHLQTECPDRSYVILEARDAIGGTWDLFRYPGIRSDSDMFTLGYGFRPWTGTKAIADGASIREYIRETARTFGIDRHIRYGHRIRSAAWSSADALWTVEVDTPQGARTFTCAFFVGCSGYYDYARGHAPHFAGAESFAGRIVHPQFWPDDLEFAGKRVVVIGSGATAVTLVPALAAKGAHVTMLQRSASYVVALPAEDAFARRIRAWLPAGLAHRVIRARSIVVQMAFYRLARWRPAAMRTKLAAMAQARLGPDYDVATHFTPSYDPWDQRMCLAPDGDLFDAINAGKAAVATDRVARFTRYGVALESGVELPADIIVTATGLEILLLGGIALSVDGDAVDLANRYSYKGVMFSDVPNLALVFGYTNASWTLRADLASSYVCRLLNTMRRRGARQVTPRLGGRPVSALPFVDFTSGYIARAAGKLPKQGDRRPWRMRQNYVADLLGLRFSRVDRDLEFSNPKTTVS</sequence>
<evidence type="ECO:0000256" key="1">
    <source>
        <dbReference type="ARBA" id="ARBA00001974"/>
    </source>
</evidence>
<keyword evidence="3" id="KW-0285">Flavoprotein</keyword>
<evidence type="ECO:0000256" key="3">
    <source>
        <dbReference type="ARBA" id="ARBA00022630"/>
    </source>
</evidence>
<accession>A0A1B3ZH52</accession>